<dbReference type="PROSITE" id="PS00609">
    <property type="entry name" value="GLYCOSYL_HYDROL_F32"/>
    <property type="match status" value="1"/>
</dbReference>
<evidence type="ECO:0000313" key="7">
    <source>
        <dbReference type="Proteomes" id="UP001202117"/>
    </source>
</evidence>
<evidence type="ECO:0000256" key="3">
    <source>
        <dbReference type="ARBA" id="ARBA00023295"/>
    </source>
</evidence>
<evidence type="ECO:0000256" key="2">
    <source>
        <dbReference type="ARBA" id="ARBA00022801"/>
    </source>
</evidence>
<dbReference type="CDD" id="cd18622">
    <property type="entry name" value="GH32_Inu-like"/>
    <property type="match status" value="1"/>
</dbReference>
<dbReference type="SUPFAM" id="SSF75005">
    <property type="entry name" value="Arabinanase/levansucrase/invertase"/>
    <property type="match status" value="1"/>
</dbReference>
<comment type="caution">
    <text evidence="6">The sequence shown here is derived from an EMBL/GenBank/DDBJ whole genome shotgun (WGS) entry which is preliminary data.</text>
</comment>
<dbReference type="PANTHER" id="PTHR42800">
    <property type="entry name" value="EXOINULINASE INUD (AFU_ORTHOLOGUE AFUA_5G00480)"/>
    <property type="match status" value="1"/>
</dbReference>
<feature type="compositionally biased region" description="Basic and acidic residues" evidence="4">
    <location>
        <begin position="1"/>
        <end position="12"/>
    </location>
</feature>
<dbReference type="SMART" id="SM00640">
    <property type="entry name" value="Glyco_32"/>
    <property type="match status" value="1"/>
</dbReference>
<evidence type="ECO:0000313" key="6">
    <source>
        <dbReference type="EMBL" id="MCH4562369.1"/>
    </source>
</evidence>
<dbReference type="Proteomes" id="UP001202117">
    <property type="component" value="Unassembled WGS sequence"/>
</dbReference>
<dbReference type="InterPro" id="IPR018053">
    <property type="entry name" value="Glyco_hydro_32_AS"/>
</dbReference>
<sequence length="516" mass="57410">MIATSRRADRRPTVPCSPPERPGLHFTPPQGWMNDPNGLVHFDGEYHLFYQYYPDDLVWGPMHWGHAVSRDLVSWEHLPPALVPDEQGMCFSGSAIVDRHDTSGLFDGEPGLLAFYTVHREADGDPADYVQEQCLAYSRDRGRSWHKYSANPIIAGPGFKDFRDPKVVWHAPSRRWVMALACGQTVRFYLSDNLLDWRLASEFGDGQGRHTDGPWECPDLFELPVERSSEGAADGEPATRWVLVVGVGAGEQDAFGSFTQYFVGHFDGERFHNDHPAETVLLMDEGRDFYAVQSWSDVPAEDGRRLAIAWMNNWLYANRIPEAGWRGAMSFPRELSLAATPEGVRLRQAFAGEWRARAAEAVKVDTPERPLAVGRHVLLEGGARSAHGRMVLELTAGASVSLDLQQGGHQALELVADEAGVAVRHRRRGQNGDDEFDTHFPHDQAVGRLAGRRVELEWLVDDGSLELLLDGGRVSLTQLSFAQPAGRPLALAVAAGECRVRTLEYRPLKAVPRPKS</sequence>
<organism evidence="6 7">
    <name type="scientific">Halomonas flagellata</name>
    <dbReference type="NCBI Taxonomy" id="2920385"/>
    <lineage>
        <taxon>Bacteria</taxon>
        <taxon>Pseudomonadati</taxon>
        <taxon>Pseudomonadota</taxon>
        <taxon>Gammaproteobacteria</taxon>
        <taxon>Oceanospirillales</taxon>
        <taxon>Halomonadaceae</taxon>
        <taxon>Halomonas</taxon>
    </lineage>
</organism>
<feature type="region of interest" description="Disordered" evidence="4">
    <location>
        <begin position="1"/>
        <end position="30"/>
    </location>
</feature>
<proteinExistence type="inferred from homology"/>
<dbReference type="SUPFAM" id="SSF49899">
    <property type="entry name" value="Concanavalin A-like lectins/glucanases"/>
    <property type="match status" value="1"/>
</dbReference>
<dbReference type="PANTHER" id="PTHR42800:SF1">
    <property type="entry name" value="EXOINULINASE INUD (AFU_ORTHOLOGUE AFUA_5G00480)"/>
    <property type="match status" value="1"/>
</dbReference>
<dbReference type="RefSeq" id="WP_240567202.1">
    <property type="nucleotide sequence ID" value="NZ_JAKVPY010000004.1"/>
</dbReference>
<dbReference type="InterPro" id="IPR001362">
    <property type="entry name" value="Glyco_hydro_32"/>
</dbReference>
<comment type="similarity">
    <text evidence="1">Belongs to the glycosyl hydrolase 32 family.</text>
</comment>
<dbReference type="GO" id="GO:0016787">
    <property type="term" value="F:hydrolase activity"/>
    <property type="evidence" value="ECO:0007669"/>
    <property type="project" value="UniProtKB-KW"/>
</dbReference>
<reference evidence="6 7" key="1">
    <citation type="submission" date="2022-02" db="EMBL/GenBank/DDBJ databases">
        <title>Halomonas fukangensis sp. nov., a halophilic bacterium isolated from a bulk soil of Kalidium foliatum at Fukang.</title>
        <authorList>
            <person name="Huang Y."/>
        </authorList>
    </citation>
    <scope>NUCLEOTIDE SEQUENCE [LARGE SCALE GENOMIC DNA]</scope>
    <source>
        <strain evidence="6 7">EGI 63088</strain>
    </source>
</reference>
<accession>A0ABS9RRA9</accession>
<feature type="domain" description="Glycosyl hydrolase family 32 N-terminal" evidence="5">
    <location>
        <begin position="25"/>
        <end position="339"/>
    </location>
</feature>
<gene>
    <name evidence="6" type="ORF">MKP05_04375</name>
</gene>
<dbReference type="InterPro" id="IPR023296">
    <property type="entry name" value="Glyco_hydro_beta-prop_sf"/>
</dbReference>
<dbReference type="Pfam" id="PF00251">
    <property type="entry name" value="Glyco_hydro_32N"/>
    <property type="match status" value="1"/>
</dbReference>
<dbReference type="Gene3D" id="2.60.120.560">
    <property type="entry name" value="Exo-inulinase, domain 1"/>
    <property type="match status" value="1"/>
</dbReference>
<name>A0ABS9RRA9_9GAMM</name>
<dbReference type="InterPro" id="IPR013320">
    <property type="entry name" value="ConA-like_dom_sf"/>
</dbReference>
<evidence type="ECO:0000259" key="5">
    <source>
        <dbReference type="Pfam" id="PF00251"/>
    </source>
</evidence>
<keyword evidence="2 6" id="KW-0378">Hydrolase</keyword>
<dbReference type="Gene3D" id="2.115.10.20">
    <property type="entry name" value="Glycosyl hydrolase domain, family 43"/>
    <property type="match status" value="1"/>
</dbReference>
<protein>
    <submittedName>
        <fullName evidence="6">Glycoside hydrolase family 32 protein</fullName>
    </submittedName>
</protein>
<evidence type="ECO:0000256" key="1">
    <source>
        <dbReference type="ARBA" id="ARBA00009902"/>
    </source>
</evidence>
<dbReference type="EMBL" id="JAKVPY010000004">
    <property type="protein sequence ID" value="MCH4562369.1"/>
    <property type="molecule type" value="Genomic_DNA"/>
</dbReference>
<evidence type="ECO:0000256" key="4">
    <source>
        <dbReference type="SAM" id="MobiDB-lite"/>
    </source>
</evidence>
<dbReference type="InterPro" id="IPR013148">
    <property type="entry name" value="Glyco_hydro_32_N"/>
</dbReference>
<keyword evidence="3" id="KW-0326">Glycosidase</keyword>
<keyword evidence="7" id="KW-1185">Reference proteome</keyword>